<organism evidence="1 2">
    <name type="scientific">Meloidogyne incognita</name>
    <name type="common">Southern root-knot nematode worm</name>
    <name type="synonym">Oxyuris incognita</name>
    <dbReference type="NCBI Taxonomy" id="6306"/>
    <lineage>
        <taxon>Eukaryota</taxon>
        <taxon>Metazoa</taxon>
        <taxon>Ecdysozoa</taxon>
        <taxon>Nematoda</taxon>
        <taxon>Chromadorea</taxon>
        <taxon>Rhabditida</taxon>
        <taxon>Tylenchina</taxon>
        <taxon>Tylenchomorpha</taxon>
        <taxon>Tylenchoidea</taxon>
        <taxon>Meloidogynidae</taxon>
        <taxon>Meloidogyninae</taxon>
        <taxon>Meloidogyne</taxon>
        <taxon>Meloidogyne incognita group</taxon>
    </lineage>
</organism>
<dbReference type="WBParaSite" id="Minc3s00001g00031">
    <property type="protein sequence ID" value="Minc3s00001g00031"/>
    <property type="gene ID" value="Minc3s00001g00031"/>
</dbReference>
<proteinExistence type="predicted"/>
<reference evidence="2" key="1">
    <citation type="submission" date="2022-11" db="UniProtKB">
        <authorList>
            <consortium name="WormBaseParasite"/>
        </authorList>
    </citation>
    <scope>IDENTIFICATION</scope>
</reference>
<name>A0A914KFF3_MELIC</name>
<dbReference type="AlphaFoldDB" id="A0A914KFF3"/>
<evidence type="ECO:0000313" key="1">
    <source>
        <dbReference type="Proteomes" id="UP000887563"/>
    </source>
</evidence>
<evidence type="ECO:0000313" key="2">
    <source>
        <dbReference type="WBParaSite" id="Minc3s00001g00031"/>
    </source>
</evidence>
<sequence>MKVVWKEQNWKIKEKNHSTFKRPQNKDKYSYTVEPRYTTPLWEIVSCKRCSLNMY</sequence>
<accession>A0A914KFF3</accession>
<dbReference type="Proteomes" id="UP000887563">
    <property type="component" value="Unplaced"/>
</dbReference>
<keyword evidence="1" id="KW-1185">Reference proteome</keyword>
<protein>
    <submittedName>
        <fullName evidence="2">Uncharacterized protein</fullName>
    </submittedName>
</protein>